<dbReference type="Pfam" id="PF13585">
    <property type="entry name" value="CHU_C"/>
    <property type="match status" value="1"/>
</dbReference>
<reference evidence="3" key="1">
    <citation type="journal article" date="2019" name="Int. J. Syst. Evol. Microbiol.">
        <title>The Global Catalogue of Microorganisms (GCM) 10K type strain sequencing project: providing services to taxonomists for standard genome sequencing and annotation.</title>
        <authorList>
            <consortium name="The Broad Institute Genomics Platform"/>
            <consortium name="The Broad Institute Genome Sequencing Center for Infectious Disease"/>
            <person name="Wu L."/>
            <person name="Ma J."/>
        </authorList>
    </citation>
    <scope>NUCLEOTIDE SEQUENCE [LARGE SCALE GENOMIC DNA]</scope>
    <source>
        <strain evidence="3">JCM 17085</strain>
    </source>
</reference>
<dbReference type="InterPro" id="IPR013783">
    <property type="entry name" value="Ig-like_fold"/>
</dbReference>
<evidence type="ECO:0000313" key="3">
    <source>
        <dbReference type="Proteomes" id="UP001500841"/>
    </source>
</evidence>
<dbReference type="InterPro" id="IPR022409">
    <property type="entry name" value="PKD/Chitinase_dom"/>
</dbReference>
<dbReference type="InterPro" id="IPR026341">
    <property type="entry name" value="T9SS_type_B"/>
</dbReference>
<organism evidence="2 3">
    <name type="scientific">Mucilaginibacter panaciglaebae</name>
    <dbReference type="NCBI Taxonomy" id="502331"/>
    <lineage>
        <taxon>Bacteria</taxon>
        <taxon>Pseudomonadati</taxon>
        <taxon>Bacteroidota</taxon>
        <taxon>Sphingobacteriia</taxon>
        <taxon>Sphingobacteriales</taxon>
        <taxon>Sphingobacteriaceae</taxon>
        <taxon>Mucilaginibacter</taxon>
    </lineage>
</organism>
<feature type="domain" description="PKD" evidence="1">
    <location>
        <begin position="229"/>
        <end position="275"/>
    </location>
</feature>
<feature type="domain" description="PKD" evidence="1">
    <location>
        <begin position="317"/>
        <end position="377"/>
    </location>
</feature>
<dbReference type="InterPro" id="IPR035986">
    <property type="entry name" value="PKD_dom_sf"/>
</dbReference>
<dbReference type="SMART" id="SM00089">
    <property type="entry name" value="PKD"/>
    <property type="match status" value="3"/>
</dbReference>
<name>A0ABP7WRJ6_9SPHI</name>
<dbReference type="SUPFAM" id="SSF49299">
    <property type="entry name" value="PKD domain"/>
    <property type="match status" value="3"/>
</dbReference>
<sequence>MYLKSIAAFTKPGHVFLLLQILFSIVSSKSYAQLGAGSLGDPVAKIDFGSGTTTHGPALPDNFPIDGSYITESATTGSISWNTRDHTGNSNSYMMAVNAAISKTDYFYRTTVTGACPGSAAFTATVDNSTSCLSKKVDFKDNSTQPAQIAAWSWDFGDGQVSHLSNPSYTYSAYGRYKVTLTVTYTDGCESTITKQVDVAPKILADFDVQSQSCPGQPVTLTDKSAVINGTIVQWIWSFGDGSTSETYPDNRMVTHIYTKSGNFVSALEVVSSTSCVSDVTYKAITVSPVDTPRFKLPDVCQADFVQFTDTTHFAGGSAGYTYLWNFGDAQSTAANPNTSALQNPQHHYSQAGIYTVSLTLTAPSGCSLTTSTPFTVNGTNPIADFSVAQPICASDSIILTNKSTIDFGNITRLEIYWDYDGAPTTKSVYNRSAKQIPANNQFKHLYNVPAGQISKPYHIRLVASSGNICGNTTDQNIVVNASPAITLTPLNSVCIESGPQQIAENKNGFTGTGTFSGPGVSATGLFDPQAAGIGIHTINYAFTSQNGCTYVDSLKISVYKSPAINLVSSATALEGGALTLNPKVAGDSLTYQWSPSAGVSDPNILDPVFSPKENTTYTLTATTRGGCTGAAQVAISVLKTPVIPNAFTPNSDGVNDTWDIKYLGAYPNATVDVFNRLGAKVYTSTGYAVPWNGKFNGKSLPFGVYYYVINPKSGRTAMTGSVTIIK</sequence>
<keyword evidence="3" id="KW-1185">Reference proteome</keyword>
<dbReference type="Pfam" id="PF18911">
    <property type="entry name" value="PKD_4"/>
    <property type="match status" value="2"/>
</dbReference>
<comment type="caution">
    <text evidence="2">The sequence shown here is derived from an EMBL/GenBank/DDBJ whole genome shotgun (WGS) entry which is preliminary data.</text>
</comment>
<evidence type="ECO:0000313" key="2">
    <source>
        <dbReference type="EMBL" id="GAA4094694.1"/>
    </source>
</evidence>
<feature type="domain" description="PKD" evidence="1">
    <location>
        <begin position="120"/>
        <end position="199"/>
    </location>
</feature>
<dbReference type="InterPro" id="IPR000601">
    <property type="entry name" value="PKD_dom"/>
</dbReference>
<proteinExistence type="predicted"/>
<protein>
    <recommendedName>
        <fullName evidence="1">PKD domain-containing protein</fullName>
    </recommendedName>
</protein>
<dbReference type="Pfam" id="PF00801">
    <property type="entry name" value="PKD"/>
    <property type="match status" value="1"/>
</dbReference>
<accession>A0ABP7WRJ6</accession>
<dbReference type="NCBIfam" id="TIGR04131">
    <property type="entry name" value="Bac_Flav_CTERM"/>
    <property type="match status" value="1"/>
</dbReference>
<dbReference type="PROSITE" id="PS50093">
    <property type="entry name" value="PKD"/>
    <property type="match status" value="3"/>
</dbReference>
<dbReference type="Proteomes" id="UP001500841">
    <property type="component" value="Unassembled WGS sequence"/>
</dbReference>
<dbReference type="Gene3D" id="2.60.40.10">
    <property type="entry name" value="Immunoglobulins"/>
    <property type="match status" value="4"/>
</dbReference>
<evidence type="ECO:0000259" key="1">
    <source>
        <dbReference type="PROSITE" id="PS50093"/>
    </source>
</evidence>
<gene>
    <name evidence="2" type="ORF">GCM10022392_16900</name>
</gene>
<dbReference type="CDD" id="cd00146">
    <property type="entry name" value="PKD"/>
    <property type="match status" value="3"/>
</dbReference>
<dbReference type="EMBL" id="BAABCV010000005">
    <property type="protein sequence ID" value="GAA4094694.1"/>
    <property type="molecule type" value="Genomic_DNA"/>
</dbReference>